<dbReference type="PANTHER" id="PTHR43351:SF2">
    <property type="entry name" value="L(+)-TARTRATE DEHYDRATASE SUBUNIT BETA-RELATED"/>
    <property type="match status" value="1"/>
</dbReference>
<dbReference type="GO" id="GO:0016836">
    <property type="term" value="F:hydro-lyase activity"/>
    <property type="evidence" value="ECO:0007669"/>
    <property type="project" value="InterPro"/>
</dbReference>
<dbReference type="AlphaFoldDB" id="A0A6I0FDC6"/>
<dbReference type="EMBL" id="WBZC01000049">
    <property type="protein sequence ID" value="KAB3532380.1"/>
    <property type="molecule type" value="Genomic_DNA"/>
</dbReference>
<sequence>MGGVTLNTIRITTPLNEKKISNLKAGDRVLISGDVYTARDAAHIKLREMLKDNVNLPFNIEGAILYYVGPTPTPPGKIIGSAGPTTSTRMDDLTPLLMNLGLLGMIGKGDRSDKVVDLIKKKGAVYFAAIGGAGALISKSIIESQIIVFPELGTEAIRWLKVKDFPVIVAIDSQGVNLYKTGPANYNTKKSHKPSY</sequence>
<reference evidence="4 5" key="1">
    <citation type="submission" date="2019-10" db="EMBL/GenBank/DDBJ databases">
        <title>Alkaliphilus serpentinus sp. nov. and Alkaliphilus pronyensis sp. nov., two novel anaerobic alkaliphilic species isolated from the serpentinized-hosted hydrothermal field of the Prony Bay (New Caledonia).</title>
        <authorList>
            <person name="Postec A."/>
        </authorList>
    </citation>
    <scope>NUCLEOTIDE SEQUENCE [LARGE SCALE GENOMIC DNA]</scope>
    <source>
        <strain evidence="4 5">LacV</strain>
    </source>
</reference>
<accession>A0A6I0FDC6</accession>
<dbReference type="InterPro" id="IPR004647">
    <property type="entry name" value="Fe-S_hydro-lyase_TtdB-typ_cat"/>
</dbReference>
<evidence type="ECO:0000256" key="1">
    <source>
        <dbReference type="ARBA" id="ARBA00008876"/>
    </source>
</evidence>
<comment type="similarity">
    <text evidence="1">Belongs to the class-I fumarase family.</text>
</comment>
<dbReference type="NCBIfam" id="TIGR00723">
    <property type="entry name" value="ttdB_fumA_fumB"/>
    <property type="match status" value="1"/>
</dbReference>
<evidence type="ECO:0000313" key="5">
    <source>
        <dbReference type="Proteomes" id="UP000432715"/>
    </source>
</evidence>
<dbReference type="SUPFAM" id="SSF117457">
    <property type="entry name" value="FumA C-terminal domain-like"/>
    <property type="match status" value="1"/>
</dbReference>
<evidence type="ECO:0000256" key="2">
    <source>
        <dbReference type="ARBA" id="ARBA00023239"/>
    </source>
</evidence>
<evidence type="ECO:0000259" key="3">
    <source>
        <dbReference type="Pfam" id="PF05683"/>
    </source>
</evidence>
<dbReference type="OrthoDB" id="9798978at2"/>
<dbReference type="NCBIfam" id="NF005310">
    <property type="entry name" value="PRK06842.1"/>
    <property type="match status" value="1"/>
</dbReference>
<protein>
    <submittedName>
        <fullName evidence="4">Fe-S-containing hydro-lyase</fullName>
    </submittedName>
</protein>
<feature type="domain" description="Fe-S hydro-lyase tartrate dehydratase beta-type catalytic" evidence="3">
    <location>
        <begin position="8"/>
        <end position="181"/>
    </location>
</feature>
<dbReference type="InterPro" id="IPR036660">
    <property type="entry name" value="Fe-S_hydroAse_TtdB_cat_sf"/>
</dbReference>
<gene>
    <name evidence="4" type="ORF">F8154_12000</name>
</gene>
<keyword evidence="2 4" id="KW-0456">Lyase</keyword>
<name>A0A6I0FDC6_9FIRM</name>
<dbReference type="Proteomes" id="UP000432715">
    <property type="component" value="Unassembled WGS sequence"/>
</dbReference>
<dbReference type="Pfam" id="PF05683">
    <property type="entry name" value="Fumerase_C"/>
    <property type="match status" value="1"/>
</dbReference>
<organism evidence="4 5">
    <name type="scientific">Alkaliphilus pronyensis</name>
    <dbReference type="NCBI Taxonomy" id="1482732"/>
    <lineage>
        <taxon>Bacteria</taxon>
        <taxon>Bacillati</taxon>
        <taxon>Bacillota</taxon>
        <taxon>Clostridia</taxon>
        <taxon>Peptostreptococcales</taxon>
        <taxon>Natronincolaceae</taxon>
        <taxon>Alkaliphilus</taxon>
    </lineage>
</organism>
<evidence type="ECO:0000313" key="4">
    <source>
        <dbReference type="EMBL" id="KAB3532380.1"/>
    </source>
</evidence>
<comment type="caution">
    <text evidence="4">The sequence shown here is derived from an EMBL/GenBank/DDBJ whole genome shotgun (WGS) entry which is preliminary data.</text>
</comment>
<proteinExistence type="inferred from homology"/>
<dbReference type="Gene3D" id="3.20.130.10">
    <property type="entry name" value="Fe-S hydro-lyase, tartrate dehydratase beta-type, catalytic domain"/>
    <property type="match status" value="1"/>
</dbReference>
<keyword evidence="5" id="KW-1185">Reference proteome</keyword>
<dbReference type="PANTHER" id="PTHR43351">
    <property type="entry name" value="L(+)-TARTRATE DEHYDRATASE SUBUNIT BETA"/>
    <property type="match status" value="1"/>
</dbReference>